<evidence type="ECO:0000313" key="3">
    <source>
        <dbReference type="Proteomes" id="UP001601059"/>
    </source>
</evidence>
<protein>
    <submittedName>
        <fullName evidence="2">Anti-repressor SinI family protein</fullName>
    </submittedName>
</protein>
<reference evidence="2 3" key="1">
    <citation type="submission" date="2024-08" db="EMBL/GenBank/DDBJ databases">
        <title>Two novel Cytobacillus novel species.</title>
        <authorList>
            <person name="Liu G."/>
        </authorList>
    </citation>
    <scope>NUCLEOTIDE SEQUENCE [LARGE SCALE GENOMIC DNA]</scope>
    <source>
        <strain evidence="2 3">FJAT-54145</strain>
    </source>
</reference>
<comment type="caution">
    <text evidence="2">The sequence shown here is derived from an EMBL/GenBank/DDBJ whole genome shotgun (WGS) entry which is preliminary data.</text>
</comment>
<gene>
    <name evidence="2" type="ORF">ACFYKX_12715</name>
</gene>
<sequence>MINVKVNIEGLDSEWMQLILEAKSLGIEKDEIREFLNSRGVGELVAENS</sequence>
<dbReference type="InterPro" id="IPR010981">
    <property type="entry name" value="SinR/SinI_dimer_dom"/>
</dbReference>
<proteinExistence type="predicted"/>
<keyword evidence="3" id="KW-1185">Reference proteome</keyword>
<dbReference type="RefSeq" id="WP_389361421.1">
    <property type="nucleotide sequence ID" value="NZ_JBIACK010000005.1"/>
</dbReference>
<dbReference type="Proteomes" id="UP001601059">
    <property type="component" value="Unassembled WGS sequence"/>
</dbReference>
<evidence type="ECO:0000313" key="2">
    <source>
        <dbReference type="EMBL" id="MFE8701458.1"/>
    </source>
</evidence>
<organism evidence="2 3">
    <name type="scientific">Cytobacillus spartinae</name>
    <dbReference type="NCBI Taxonomy" id="3299023"/>
    <lineage>
        <taxon>Bacteria</taxon>
        <taxon>Bacillati</taxon>
        <taxon>Bacillota</taxon>
        <taxon>Bacilli</taxon>
        <taxon>Bacillales</taxon>
        <taxon>Bacillaceae</taxon>
        <taxon>Cytobacillus</taxon>
    </lineage>
</organism>
<dbReference type="Pfam" id="PF08671">
    <property type="entry name" value="SinI"/>
    <property type="match status" value="1"/>
</dbReference>
<dbReference type="EMBL" id="JBIACK010000005">
    <property type="protein sequence ID" value="MFE8701458.1"/>
    <property type="molecule type" value="Genomic_DNA"/>
</dbReference>
<evidence type="ECO:0000259" key="1">
    <source>
        <dbReference type="PROSITE" id="PS51500"/>
    </source>
</evidence>
<feature type="domain" description="Sin" evidence="1">
    <location>
        <begin position="2"/>
        <end position="40"/>
    </location>
</feature>
<dbReference type="SUPFAM" id="SSF47406">
    <property type="entry name" value="SinR repressor dimerisation domain-like"/>
    <property type="match status" value="1"/>
</dbReference>
<accession>A0ABW6KB45</accession>
<dbReference type="InterPro" id="IPR036281">
    <property type="entry name" value="SinR/SinI_dimer_dom_sf"/>
</dbReference>
<name>A0ABW6KB45_9BACI</name>
<dbReference type="PROSITE" id="PS51500">
    <property type="entry name" value="SIN"/>
    <property type="match status" value="1"/>
</dbReference>